<protein>
    <submittedName>
        <fullName evidence="1">Uncharacterized protein</fullName>
    </submittedName>
</protein>
<name>A0A0E9PUJ8_ANGAN</name>
<dbReference type="AlphaFoldDB" id="A0A0E9PUJ8"/>
<reference evidence="1" key="1">
    <citation type="submission" date="2014-11" db="EMBL/GenBank/DDBJ databases">
        <authorList>
            <person name="Amaro Gonzalez C."/>
        </authorList>
    </citation>
    <scope>NUCLEOTIDE SEQUENCE</scope>
</reference>
<reference evidence="1" key="2">
    <citation type="journal article" date="2015" name="Fish Shellfish Immunol.">
        <title>Early steps in the European eel (Anguilla anguilla)-Vibrio vulnificus interaction in the gills: Role of the RtxA13 toxin.</title>
        <authorList>
            <person name="Callol A."/>
            <person name="Pajuelo D."/>
            <person name="Ebbesson L."/>
            <person name="Teles M."/>
            <person name="MacKenzie S."/>
            <person name="Amaro C."/>
        </authorList>
    </citation>
    <scope>NUCLEOTIDE SEQUENCE</scope>
</reference>
<dbReference type="EMBL" id="GBXM01100296">
    <property type="protein sequence ID" value="JAH08281.1"/>
    <property type="molecule type" value="Transcribed_RNA"/>
</dbReference>
<proteinExistence type="predicted"/>
<organism evidence="1">
    <name type="scientific">Anguilla anguilla</name>
    <name type="common">European freshwater eel</name>
    <name type="synonym">Muraena anguilla</name>
    <dbReference type="NCBI Taxonomy" id="7936"/>
    <lineage>
        <taxon>Eukaryota</taxon>
        <taxon>Metazoa</taxon>
        <taxon>Chordata</taxon>
        <taxon>Craniata</taxon>
        <taxon>Vertebrata</taxon>
        <taxon>Euteleostomi</taxon>
        <taxon>Actinopterygii</taxon>
        <taxon>Neopterygii</taxon>
        <taxon>Teleostei</taxon>
        <taxon>Anguilliformes</taxon>
        <taxon>Anguillidae</taxon>
        <taxon>Anguilla</taxon>
    </lineage>
</organism>
<sequence>MLDYVLNSIYLIIRPLAKQQVKCKYCLFKKNYF</sequence>
<evidence type="ECO:0000313" key="1">
    <source>
        <dbReference type="EMBL" id="JAH08281.1"/>
    </source>
</evidence>
<accession>A0A0E9PUJ8</accession>